<dbReference type="AlphaFoldDB" id="A0A8H5M530"/>
<dbReference type="Proteomes" id="UP000518752">
    <property type="component" value="Unassembled WGS sequence"/>
</dbReference>
<proteinExistence type="predicted"/>
<accession>A0A8H5M530</accession>
<sequence length="192" mass="21429">MTKPVGTFPDTLTLDDPLPPPRGTLCEGGRAPRYMLGWVLSTQEARELFSVPENYRSSQVTDYLKYHLLLQRWALSLGLEMYDILTPSFISMIFMMVLPNGVIAKSEGVVYSTNGCSGVNTGSLHFGDAFWVALGIVSNSILTVPRSASTLLAIPTAIRLALWKSLRPLGVDFSEDWEERLILCRRRNVKFT</sequence>
<organism evidence="2 3">
    <name type="scientific">Collybiopsis confluens</name>
    <dbReference type="NCBI Taxonomy" id="2823264"/>
    <lineage>
        <taxon>Eukaryota</taxon>
        <taxon>Fungi</taxon>
        <taxon>Dikarya</taxon>
        <taxon>Basidiomycota</taxon>
        <taxon>Agaricomycotina</taxon>
        <taxon>Agaricomycetes</taxon>
        <taxon>Agaricomycetidae</taxon>
        <taxon>Agaricales</taxon>
        <taxon>Marasmiineae</taxon>
        <taxon>Omphalotaceae</taxon>
        <taxon>Collybiopsis</taxon>
    </lineage>
</organism>
<dbReference type="OrthoDB" id="2821064at2759"/>
<dbReference type="EMBL" id="JAACJN010000059">
    <property type="protein sequence ID" value="KAF5381188.1"/>
    <property type="molecule type" value="Genomic_DNA"/>
</dbReference>
<comment type="caution">
    <text evidence="2">The sequence shown here is derived from an EMBL/GenBank/DDBJ whole genome shotgun (WGS) entry which is preliminary data.</text>
</comment>
<feature type="compositionally biased region" description="Low complexity" evidence="1">
    <location>
        <begin position="7"/>
        <end position="16"/>
    </location>
</feature>
<reference evidence="2 3" key="1">
    <citation type="journal article" date="2020" name="ISME J.">
        <title>Uncovering the hidden diversity of litter-decomposition mechanisms in mushroom-forming fungi.</title>
        <authorList>
            <person name="Floudas D."/>
            <person name="Bentzer J."/>
            <person name="Ahren D."/>
            <person name="Johansson T."/>
            <person name="Persson P."/>
            <person name="Tunlid A."/>
        </authorList>
    </citation>
    <scope>NUCLEOTIDE SEQUENCE [LARGE SCALE GENOMIC DNA]</scope>
    <source>
        <strain evidence="2 3">CBS 406.79</strain>
    </source>
</reference>
<protein>
    <submittedName>
        <fullName evidence="2">Uncharacterized protein</fullName>
    </submittedName>
</protein>
<evidence type="ECO:0000256" key="1">
    <source>
        <dbReference type="SAM" id="MobiDB-lite"/>
    </source>
</evidence>
<evidence type="ECO:0000313" key="3">
    <source>
        <dbReference type="Proteomes" id="UP000518752"/>
    </source>
</evidence>
<gene>
    <name evidence="2" type="ORF">D9757_007890</name>
</gene>
<name>A0A8H5M530_9AGAR</name>
<feature type="region of interest" description="Disordered" evidence="1">
    <location>
        <begin position="1"/>
        <end position="23"/>
    </location>
</feature>
<evidence type="ECO:0000313" key="2">
    <source>
        <dbReference type="EMBL" id="KAF5381188.1"/>
    </source>
</evidence>
<keyword evidence="3" id="KW-1185">Reference proteome</keyword>